<accession>T1JBY9</accession>
<evidence type="ECO:0000313" key="3">
    <source>
        <dbReference type="Proteomes" id="UP000014500"/>
    </source>
</evidence>
<feature type="compositionally biased region" description="Polar residues" evidence="1">
    <location>
        <begin position="130"/>
        <end position="140"/>
    </location>
</feature>
<feature type="region of interest" description="Disordered" evidence="1">
    <location>
        <begin position="46"/>
        <end position="140"/>
    </location>
</feature>
<evidence type="ECO:0000313" key="2">
    <source>
        <dbReference type="EnsemblMetazoa" id="SMAR011295-PA"/>
    </source>
</evidence>
<dbReference type="HOGENOM" id="CLU_1350416_0_0_1"/>
<dbReference type="EnsemblMetazoa" id="SMAR011295-RA">
    <property type="protein sequence ID" value="SMAR011295-PA"/>
    <property type="gene ID" value="SMAR011295"/>
</dbReference>
<protein>
    <submittedName>
        <fullName evidence="2">Uncharacterized protein</fullName>
    </submittedName>
</protein>
<dbReference type="Proteomes" id="UP000014500">
    <property type="component" value="Unassembled WGS sequence"/>
</dbReference>
<reference evidence="3" key="1">
    <citation type="submission" date="2011-05" db="EMBL/GenBank/DDBJ databases">
        <authorList>
            <person name="Richards S.R."/>
            <person name="Qu J."/>
            <person name="Jiang H."/>
            <person name="Jhangiani S.N."/>
            <person name="Agravi P."/>
            <person name="Goodspeed R."/>
            <person name="Gross S."/>
            <person name="Mandapat C."/>
            <person name="Jackson L."/>
            <person name="Mathew T."/>
            <person name="Pu L."/>
            <person name="Thornton R."/>
            <person name="Saada N."/>
            <person name="Wilczek-Boney K.B."/>
            <person name="Lee S."/>
            <person name="Kovar C."/>
            <person name="Wu Y."/>
            <person name="Scherer S.E."/>
            <person name="Worley K.C."/>
            <person name="Muzny D.M."/>
            <person name="Gibbs R."/>
        </authorList>
    </citation>
    <scope>NUCLEOTIDE SEQUENCE</scope>
    <source>
        <strain evidence="3">Brora</strain>
    </source>
</reference>
<evidence type="ECO:0000256" key="1">
    <source>
        <dbReference type="SAM" id="MobiDB-lite"/>
    </source>
</evidence>
<dbReference type="EMBL" id="JH432039">
    <property type="status" value="NOT_ANNOTATED_CDS"/>
    <property type="molecule type" value="Genomic_DNA"/>
</dbReference>
<dbReference type="AlphaFoldDB" id="T1JBY9"/>
<keyword evidence="3" id="KW-1185">Reference proteome</keyword>
<feature type="compositionally biased region" description="Polar residues" evidence="1">
    <location>
        <begin position="87"/>
        <end position="96"/>
    </location>
</feature>
<proteinExistence type="predicted"/>
<name>T1JBY9_STRMM</name>
<sequence>MINCSIGIKINKKDPRTCNLLKSILKSARITSITAKGIDFEMLRSSDGKGFRKSSPSRSLSKAVKEELDSVRSMSSPAMKSSHRDLTLNTASSNNSRESRDNKSSAIRSGQSLPRRHGGGGSGGCSSTSDQPQGLDTSQQKMSLKHVTLPSVNVILASMPASPVAALQYLTCFLETAKKLKDEEKMREIQRQLDYIKLYLRQA</sequence>
<reference evidence="2" key="2">
    <citation type="submission" date="2015-02" db="UniProtKB">
        <authorList>
            <consortium name="EnsemblMetazoa"/>
        </authorList>
    </citation>
    <scope>IDENTIFICATION</scope>
</reference>
<organism evidence="2 3">
    <name type="scientific">Strigamia maritima</name>
    <name type="common">European centipede</name>
    <name type="synonym">Geophilus maritimus</name>
    <dbReference type="NCBI Taxonomy" id="126957"/>
    <lineage>
        <taxon>Eukaryota</taxon>
        <taxon>Metazoa</taxon>
        <taxon>Ecdysozoa</taxon>
        <taxon>Arthropoda</taxon>
        <taxon>Myriapoda</taxon>
        <taxon>Chilopoda</taxon>
        <taxon>Pleurostigmophora</taxon>
        <taxon>Geophilomorpha</taxon>
        <taxon>Linotaeniidae</taxon>
        <taxon>Strigamia</taxon>
    </lineage>
</organism>